<organism evidence="2 3">
    <name type="scientific">Devosia soli</name>
    <dbReference type="NCBI Taxonomy" id="361041"/>
    <lineage>
        <taxon>Bacteria</taxon>
        <taxon>Pseudomonadati</taxon>
        <taxon>Pseudomonadota</taxon>
        <taxon>Alphaproteobacteria</taxon>
        <taxon>Hyphomicrobiales</taxon>
        <taxon>Devosiaceae</taxon>
        <taxon>Devosia</taxon>
    </lineage>
</organism>
<dbReference type="RefSeq" id="WP_046141788.1">
    <property type="nucleotide sequence ID" value="NZ_LAJG01000014.1"/>
</dbReference>
<dbReference type="EMBL" id="LAJG01000014">
    <property type="protein sequence ID" value="KKB79717.1"/>
    <property type="molecule type" value="Genomic_DNA"/>
</dbReference>
<sequence length="159" mass="17693">MRGRKPKATALKLIEGNAGHRPLNHREPKPHLCIPSCPAHLSPTAKAEWKRLAHQLHGLGILTALDRSALAAYCQAYGRWTEAEKNLKTTPALLRTPAGYVQPNPWLAIANKNLELMHKFMAELGLSPSSRSRVSATPPLGPKPWELPRLVEEDDEFFN</sequence>
<dbReference type="OrthoDB" id="6010489at2"/>
<keyword evidence="3" id="KW-1185">Reference proteome</keyword>
<reference evidence="2 3" key="1">
    <citation type="submission" date="2015-03" db="EMBL/GenBank/DDBJ databases">
        <authorList>
            <person name="Hassan Y.I."/>
            <person name="Lepp D."/>
            <person name="Zhou T."/>
        </authorList>
    </citation>
    <scope>NUCLEOTIDE SEQUENCE [LARGE SCALE GENOMIC DNA]</scope>
    <source>
        <strain evidence="2 3">GH2-10</strain>
    </source>
</reference>
<gene>
    <name evidence="2" type="ORF">VW35_04170</name>
</gene>
<dbReference type="STRING" id="361041.VW35_04170"/>
<evidence type="ECO:0000256" key="1">
    <source>
        <dbReference type="SAM" id="MobiDB-lite"/>
    </source>
</evidence>
<evidence type="ECO:0000313" key="3">
    <source>
        <dbReference type="Proteomes" id="UP000033514"/>
    </source>
</evidence>
<protein>
    <recommendedName>
        <fullName evidence="4">Terminase</fullName>
    </recommendedName>
</protein>
<dbReference type="PATRIC" id="fig|361041.3.peg.137"/>
<dbReference type="AlphaFoldDB" id="A0A0F5LDP6"/>
<dbReference type="NCBIfam" id="TIGR01558">
    <property type="entry name" value="sm_term_P27"/>
    <property type="match status" value="1"/>
</dbReference>
<evidence type="ECO:0000313" key="2">
    <source>
        <dbReference type="EMBL" id="KKB79717.1"/>
    </source>
</evidence>
<proteinExistence type="predicted"/>
<dbReference type="Pfam" id="PF05119">
    <property type="entry name" value="Terminase_4"/>
    <property type="match status" value="1"/>
</dbReference>
<accession>A0A0F5LDP6</accession>
<evidence type="ECO:0008006" key="4">
    <source>
        <dbReference type="Google" id="ProtNLM"/>
    </source>
</evidence>
<dbReference type="InterPro" id="IPR006448">
    <property type="entry name" value="Phage_term_ssu_P27"/>
</dbReference>
<comment type="caution">
    <text evidence="2">The sequence shown here is derived from an EMBL/GenBank/DDBJ whole genome shotgun (WGS) entry which is preliminary data.</text>
</comment>
<feature type="region of interest" description="Disordered" evidence="1">
    <location>
        <begin position="129"/>
        <end position="159"/>
    </location>
</feature>
<dbReference type="Proteomes" id="UP000033514">
    <property type="component" value="Unassembled WGS sequence"/>
</dbReference>
<name>A0A0F5LDP6_9HYPH</name>